<feature type="binding site" evidence="12">
    <location>
        <position position="329"/>
    </location>
    <ligand>
        <name>UDP-N-acetyl-alpha-D-glucosamine</name>
        <dbReference type="ChEBI" id="CHEBI:57705"/>
    </ligand>
</feature>
<keyword evidence="6 12" id="KW-0133">Cell shape</keyword>
<dbReference type="GO" id="GO:0019277">
    <property type="term" value="P:UDP-N-acetylgalactosamine biosynthetic process"/>
    <property type="evidence" value="ECO:0007669"/>
    <property type="project" value="InterPro"/>
</dbReference>
<evidence type="ECO:0000256" key="3">
    <source>
        <dbReference type="ARBA" id="ARBA00022490"/>
    </source>
</evidence>
<evidence type="ECO:0000256" key="10">
    <source>
        <dbReference type="ARBA" id="ARBA00038367"/>
    </source>
</evidence>
<feature type="binding site" evidence="12">
    <location>
        <position position="92"/>
    </location>
    <ligand>
        <name>UDP-N-acetyl-alpha-D-glucosamine</name>
        <dbReference type="ChEBI" id="CHEBI:57705"/>
    </ligand>
</feature>
<dbReference type="Pfam" id="PF00275">
    <property type="entry name" value="EPSP_synthase"/>
    <property type="match status" value="1"/>
</dbReference>
<feature type="active site" description="Proton donor" evidence="12">
    <location>
        <position position="116"/>
    </location>
</feature>
<dbReference type="RefSeq" id="WP_013626885.1">
    <property type="nucleotide sequence ID" value="NC_015174.1"/>
</dbReference>
<dbReference type="EC" id="2.5.1.7" evidence="12"/>
<dbReference type="OrthoDB" id="9803760at2"/>
<keyword evidence="9 12" id="KW-0961">Cell wall biogenesis/degradation</keyword>
<feature type="modified residue" description="2-(S-cysteinyl)pyruvic acid O-phosphothioketal" evidence="12">
    <location>
        <position position="116"/>
    </location>
</feature>
<gene>
    <name evidence="12" type="primary">murA</name>
    <name evidence="15" type="ordered locus">Plabr_0514</name>
</gene>
<evidence type="ECO:0000256" key="7">
    <source>
        <dbReference type="ARBA" id="ARBA00022984"/>
    </source>
</evidence>
<protein>
    <recommendedName>
        <fullName evidence="12">UDP-N-acetylglucosamine 1-carboxyvinyltransferase</fullName>
        <ecNumber evidence="12">2.5.1.7</ecNumber>
    </recommendedName>
    <alternativeName>
        <fullName evidence="12">Enoylpyruvate transferase</fullName>
    </alternativeName>
    <alternativeName>
        <fullName evidence="12">UDP-N-acetylglucosamine enolpyruvyl transferase</fullName>
        <shortName evidence="12">EPT</shortName>
    </alternativeName>
</protein>
<dbReference type="NCBIfam" id="TIGR01072">
    <property type="entry name" value="murA"/>
    <property type="match status" value="1"/>
</dbReference>
<dbReference type="eggNOG" id="COG0766">
    <property type="taxonomic scope" value="Bacteria"/>
</dbReference>
<feature type="domain" description="Enolpyruvate transferase" evidence="14">
    <location>
        <begin position="6"/>
        <end position="408"/>
    </location>
</feature>
<keyword evidence="12" id="KW-0670">Pyruvate</keyword>
<dbReference type="GO" id="GO:0008360">
    <property type="term" value="P:regulation of cell shape"/>
    <property type="evidence" value="ECO:0007669"/>
    <property type="project" value="UniProtKB-KW"/>
</dbReference>
<dbReference type="STRING" id="756272.Plabr_0514"/>
<dbReference type="Proteomes" id="UP000006860">
    <property type="component" value="Chromosome"/>
</dbReference>
<dbReference type="SUPFAM" id="SSF55205">
    <property type="entry name" value="EPT/RTPC-like"/>
    <property type="match status" value="1"/>
</dbReference>
<evidence type="ECO:0000256" key="9">
    <source>
        <dbReference type="ARBA" id="ARBA00023316"/>
    </source>
</evidence>
<dbReference type="GO" id="GO:0008760">
    <property type="term" value="F:UDP-N-acetylglucosamine 1-carboxyvinyltransferase activity"/>
    <property type="evidence" value="ECO:0007669"/>
    <property type="project" value="UniProtKB-UniRule"/>
</dbReference>
<dbReference type="InterPro" id="IPR013792">
    <property type="entry name" value="RNA3'P_cycl/enolpyr_Trfase_a/b"/>
</dbReference>
<dbReference type="PANTHER" id="PTHR43783:SF1">
    <property type="entry name" value="UDP-N-ACETYLGLUCOSAMINE 1-CARBOXYVINYLTRANSFERASE"/>
    <property type="match status" value="1"/>
</dbReference>
<dbReference type="InterPro" id="IPR036968">
    <property type="entry name" value="Enolpyruvate_Tfrase_sf"/>
</dbReference>
<evidence type="ECO:0000256" key="2">
    <source>
        <dbReference type="ARBA" id="ARBA00004752"/>
    </source>
</evidence>
<evidence type="ECO:0000256" key="5">
    <source>
        <dbReference type="ARBA" id="ARBA00022679"/>
    </source>
</evidence>
<dbReference type="UniPathway" id="UPA00219"/>
<feature type="region of interest" description="Disordered" evidence="13">
    <location>
        <begin position="420"/>
        <end position="447"/>
    </location>
</feature>
<evidence type="ECO:0000256" key="1">
    <source>
        <dbReference type="ARBA" id="ARBA00004496"/>
    </source>
</evidence>
<accession>F0SSY6</accession>
<dbReference type="InterPro" id="IPR001986">
    <property type="entry name" value="Enolpyruvate_Tfrase_dom"/>
</dbReference>
<dbReference type="HOGENOM" id="CLU_027387_0_0_0"/>
<dbReference type="EMBL" id="CP002546">
    <property type="protein sequence ID" value="ADY58141.1"/>
    <property type="molecule type" value="Genomic_DNA"/>
</dbReference>
<feature type="binding site" evidence="12">
    <location>
        <begin position="121"/>
        <end position="125"/>
    </location>
    <ligand>
        <name>UDP-N-acetyl-alpha-D-glucosamine</name>
        <dbReference type="ChEBI" id="CHEBI:57705"/>
    </ligand>
</feature>
<dbReference type="AlphaFoldDB" id="F0SSY6"/>
<dbReference type="KEGG" id="pbs:Plabr_0514"/>
<keyword evidence="8 12" id="KW-0131">Cell cycle</keyword>
<evidence type="ECO:0000256" key="4">
    <source>
        <dbReference type="ARBA" id="ARBA00022618"/>
    </source>
</evidence>
<evidence type="ECO:0000256" key="13">
    <source>
        <dbReference type="SAM" id="MobiDB-lite"/>
    </source>
</evidence>
<dbReference type="NCBIfam" id="NF006873">
    <property type="entry name" value="PRK09369.1"/>
    <property type="match status" value="1"/>
</dbReference>
<dbReference type="CDD" id="cd01555">
    <property type="entry name" value="UdpNAET"/>
    <property type="match status" value="1"/>
</dbReference>
<dbReference type="PANTHER" id="PTHR43783">
    <property type="entry name" value="UDP-N-ACETYLGLUCOSAMINE 1-CARBOXYVINYLTRANSFERASE"/>
    <property type="match status" value="1"/>
</dbReference>
<dbReference type="InterPro" id="IPR005750">
    <property type="entry name" value="UDP_GlcNAc_COvinyl_MurA"/>
</dbReference>
<evidence type="ECO:0000256" key="12">
    <source>
        <dbReference type="HAMAP-Rule" id="MF_00111"/>
    </source>
</evidence>
<evidence type="ECO:0000256" key="8">
    <source>
        <dbReference type="ARBA" id="ARBA00023306"/>
    </source>
</evidence>
<sequence>MDMLVVEGGRPLRGTVAVSGAKNAALPILAATLAIPGQTRLQNVPQLRDTTSMLELLTQLGMRISRVSNDLLLEPVDESPNVADYDLVRKMRASVCVLGPLLARRGRAVVSLPGGCNIGHRPIDLHLKGLAALGADISIQNGYVVATAEKLRGADIYLGGPRGSTATGTCNVMLAAVFAEGTTRIEAAACEPEVVDLANFLNAAGARIAGQGTNTLTIEGVRELHPVTHEIIPDRIEAATWLIAAAITVGDVTVENANPADMTSILGQLRKAGISVEINGRSLRVAHTGRANACDLTALPHPGLPTDVQAQWTSLMCLADGPSVVTDQVFPDRFMHAAELLRMGADIRQEGNSVIVQGVEKLSAASVMASDLRASAALILAALAAEGTSTIRRIYHLDRGYERLAEKLTTLGANVERVRDEQGPAGTPLPQPHWSRTADRARKPFEA</sequence>
<proteinExistence type="inferred from homology"/>
<dbReference type="GO" id="GO:0071555">
    <property type="term" value="P:cell wall organization"/>
    <property type="evidence" value="ECO:0007669"/>
    <property type="project" value="UniProtKB-KW"/>
</dbReference>
<dbReference type="InterPro" id="IPR050068">
    <property type="entry name" value="MurA_subfamily"/>
</dbReference>
<evidence type="ECO:0000259" key="14">
    <source>
        <dbReference type="Pfam" id="PF00275"/>
    </source>
</evidence>
<comment type="caution">
    <text evidence="12">Lacks conserved residue(s) required for the propagation of feature annotation.</text>
</comment>
<feature type="binding site" evidence="12">
    <location>
        <position position="307"/>
    </location>
    <ligand>
        <name>UDP-N-acetyl-alpha-D-glucosamine</name>
        <dbReference type="ChEBI" id="CHEBI:57705"/>
    </ligand>
</feature>
<organism evidence="15 16">
    <name type="scientific">Rubinisphaera brasiliensis (strain ATCC 49424 / DSM 5305 / JCM 21570 / IAM 15109 / NBRC 103401 / IFAM 1448)</name>
    <name type="common">Planctomyces brasiliensis</name>
    <dbReference type="NCBI Taxonomy" id="756272"/>
    <lineage>
        <taxon>Bacteria</taxon>
        <taxon>Pseudomonadati</taxon>
        <taxon>Planctomycetota</taxon>
        <taxon>Planctomycetia</taxon>
        <taxon>Planctomycetales</taxon>
        <taxon>Planctomycetaceae</taxon>
        <taxon>Rubinisphaera</taxon>
    </lineage>
</organism>
<evidence type="ECO:0000256" key="6">
    <source>
        <dbReference type="ARBA" id="ARBA00022960"/>
    </source>
</evidence>
<feature type="compositionally biased region" description="Basic and acidic residues" evidence="13">
    <location>
        <begin position="436"/>
        <end position="447"/>
    </location>
</feature>
<dbReference type="HAMAP" id="MF_00111">
    <property type="entry name" value="MurA"/>
    <property type="match status" value="1"/>
</dbReference>
<feature type="binding site" evidence="12">
    <location>
        <begin position="22"/>
        <end position="23"/>
    </location>
    <ligand>
        <name>phosphoenolpyruvate</name>
        <dbReference type="ChEBI" id="CHEBI:58702"/>
    </ligand>
</feature>
<dbReference type="GO" id="GO:0005737">
    <property type="term" value="C:cytoplasm"/>
    <property type="evidence" value="ECO:0007669"/>
    <property type="project" value="UniProtKB-SubCell"/>
</dbReference>
<evidence type="ECO:0000313" key="15">
    <source>
        <dbReference type="EMBL" id="ADY58141.1"/>
    </source>
</evidence>
<dbReference type="GO" id="GO:0009252">
    <property type="term" value="P:peptidoglycan biosynthetic process"/>
    <property type="evidence" value="ECO:0007669"/>
    <property type="project" value="UniProtKB-UniRule"/>
</dbReference>
<comment type="pathway">
    <text evidence="2 12">Cell wall biogenesis; peptidoglycan biosynthesis.</text>
</comment>
<keyword evidence="7 12" id="KW-0573">Peptidoglycan synthesis</keyword>
<comment type="catalytic activity">
    <reaction evidence="11 12">
        <text>phosphoenolpyruvate + UDP-N-acetyl-alpha-D-glucosamine = UDP-N-acetyl-3-O-(1-carboxyvinyl)-alpha-D-glucosamine + phosphate</text>
        <dbReference type="Rhea" id="RHEA:18681"/>
        <dbReference type="ChEBI" id="CHEBI:43474"/>
        <dbReference type="ChEBI" id="CHEBI:57705"/>
        <dbReference type="ChEBI" id="CHEBI:58702"/>
        <dbReference type="ChEBI" id="CHEBI:68483"/>
        <dbReference type="EC" id="2.5.1.7"/>
    </reaction>
</comment>
<dbReference type="GO" id="GO:0051301">
    <property type="term" value="P:cell division"/>
    <property type="evidence" value="ECO:0007669"/>
    <property type="project" value="UniProtKB-KW"/>
</dbReference>
<reference evidence="16" key="1">
    <citation type="submission" date="2011-02" db="EMBL/GenBank/DDBJ databases">
        <title>The complete genome of Planctomyces brasiliensis DSM 5305.</title>
        <authorList>
            <person name="Lucas S."/>
            <person name="Copeland A."/>
            <person name="Lapidus A."/>
            <person name="Bruce D."/>
            <person name="Goodwin L."/>
            <person name="Pitluck S."/>
            <person name="Kyrpides N."/>
            <person name="Mavromatis K."/>
            <person name="Pagani I."/>
            <person name="Ivanova N."/>
            <person name="Ovchinnikova G."/>
            <person name="Lu M."/>
            <person name="Detter J.C."/>
            <person name="Han C."/>
            <person name="Land M."/>
            <person name="Hauser L."/>
            <person name="Markowitz V."/>
            <person name="Cheng J.-F."/>
            <person name="Hugenholtz P."/>
            <person name="Woyke T."/>
            <person name="Wu D."/>
            <person name="Tindall B."/>
            <person name="Pomrenke H.G."/>
            <person name="Brambilla E."/>
            <person name="Klenk H.-P."/>
            <person name="Eisen J.A."/>
        </authorList>
    </citation>
    <scope>NUCLEOTIDE SEQUENCE [LARGE SCALE GENOMIC DNA]</scope>
    <source>
        <strain evidence="16">ATCC 49424 / DSM 5305 / JCM 21570 / NBRC 103401 / IFAM 1448</strain>
    </source>
</reference>
<keyword evidence="4 12" id="KW-0132">Cell division</keyword>
<name>F0SSY6_RUBBR</name>
<keyword evidence="16" id="KW-1185">Reference proteome</keyword>
<comment type="subcellular location">
    <subcellularLocation>
        <location evidence="1 12">Cytoplasm</location>
    </subcellularLocation>
</comment>
<comment type="similarity">
    <text evidence="10 12">Belongs to the EPSP synthase family. MurA subfamily.</text>
</comment>
<keyword evidence="5 12" id="KW-0808">Transferase</keyword>
<evidence type="ECO:0000313" key="16">
    <source>
        <dbReference type="Proteomes" id="UP000006860"/>
    </source>
</evidence>
<evidence type="ECO:0000256" key="11">
    <source>
        <dbReference type="ARBA" id="ARBA00047527"/>
    </source>
</evidence>
<dbReference type="Gene3D" id="3.65.10.10">
    <property type="entry name" value="Enolpyruvate transferase domain"/>
    <property type="match status" value="2"/>
</dbReference>
<comment type="function">
    <text evidence="12">Cell wall formation. Adds enolpyruvyl to UDP-N-acetylglucosamine.</text>
</comment>
<keyword evidence="3 12" id="KW-0963">Cytoplasm</keyword>